<keyword evidence="2" id="KW-0812">Transmembrane</keyword>
<keyword evidence="5" id="KW-1185">Reference proteome</keyword>
<evidence type="ECO:0000313" key="5">
    <source>
        <dbReference type="Proteomes" id="UP001331761"/>
    </source>
</evidence>
<dbReference type="InterPro" id="IPR025687">
    <property type="entry name" value="Znf-C4pol"/>
</dbReference>
<organism evidence="4 5">
    <name type="scientific">Trichostrongylus colubriformis</name>
    <name type="common">Black scour worm</name>
    <dbReference type="NCBI Taxonomy" id="6319"/>
    <lineage>
        <taxon>Eukaryota</taxon>
        <taxon>Metazoa</taxon>
        <taxon>Ecdysozoa</taxon>
        <taxon>Nematoda</taxon>
        <taxon>Chromadorea</taxon>
        <taxon>Rhabditida</taxon>
        <taxon>Rhabditina</taxon>
        <taxon>Rhabditomorpha</taxon>
        <taxon>Strongyloidea</taxon>
        <taxon>Trichostrongylidae</taxon>
        <taxon>Trichostrongylus</taxon>
    </lineage>
</organism>
<dbReference type="AlphaFoldDB" id="A0AAN8FJ20"/>
<accession>A0AAN8FJ20</accession>
<evidence type="ECO:0000259" key="3">
    <source>
        <dbReference type="Pfam" id="PF14260"/>
    </source>
</evidence>
<gene>
    <name evidence="4" type="ORF">GCK32_007147</name>
</gene>
<feature type="domain" description="C4-type zinc-finger of DNA polymerase delta" evidence="3">
    <location>
        <begin position="27"/>
        <end position="69"/>
    </location>
</feature>
<protein>
    <submittedName>
        <fullName evidence="4">Zf-C4pol domain-containing protein</fullName>
    </submittedName>
</protein>
<comment type="catalytic activity">
    <reaction evidence="1">
        <text>DNA(n) + a 2'-deoxyribonucleoside 5'-triphosphate = DNA(n+1) + diphosphate</text>
        <dbReference type="Rhea" id="RHEA:22508"/>
        <dbReference type="Rhea" id="RHEA-COMP:17339"/>
        <dbReference type="Rhea" id="RHEA-COMP:17340"/>
        <dbReference type="ChEBI" id="CHEBI:33019"/>
        <dbReference type="ChEBI" id="CHEBI:61560"/>
        <dbReference type="ChEBI" id="CHEBI:173112"/>
        <dbReference type="EC" id="2.7.7.7"/>
    </reaction>
</comment>
<comment type="caution">
    <text evidence="4">The sequence shown here is derived from an EMBL/GenBank/DDBJ whole genome shotgun (WGS) entry which is preliminary data.</text>
</comment>
<dbReference type="Proteomes" id="UP001331761">
    <property type="component" value="Unassembled WGS sequence"/>
</dbReference>
<sequence>MGKERKMTCEASFFVGEANIIILANVKIANVNVLERHFSRLWTECQNCAKTMHDKVSCAARDCPIFYMREKGDFVLIGASTLTVIAYFLEVRSLLQNDLMLV</sequence>
<name>A0AAN8FJ20_TRICO</name>
<proteinExistence type="predicted"/>
<evidence type="ECO:0000256" key="1">
    <source>
        <dbReference type="ARBA" id="ARBA00049244"/>
    </source>
</evidence>
<keyword evidence="2" id="KW-0472">Membrane</keyword>
<reference evidence="4 5" key="1">
    <citation type="submission" date="2019-10" db="EMBL/GenBank/DDBJ databases">
        <title>Assembly and Annotation for the nematode Trichostrongylus colubriformis.</title>
        <authorList>
            <person name="Martin J."/>
        </authorList>
    </citation>
    <scope>NUCLEOTIDE SEQUENCE [LARGE SCALE GENOMIC DNA]</scope>
    <source>
        <strain evidence="4">G859</strain>
        <tissue evidence="4">Whole worm</tissue>
    </source>
</reference>
<dbReference type="GO" id="GO:0003887">
    <property type="term" value="F:DNA-directed DNA polymerase activity"/>
    <property type="evidence" value="ECO:0007669"/>
    <property type="project" value="UniProtKB-EC"/>
</dbReference>
<feature type="transmembrane region" description="Helical" evidence="2">
    <location>
        <begin position="74"/>
        <end position="95"/>
    </location>
</feature>
<keyword evidence="2" id="KW-1133">Transmembrane helix</keyword>
<dbReference type="Pfam" id="PF14260">
    <property type="entry name" value="zf-C4pol"/>
    <property type="match status" value="1"/>
</dbReference>
<dbReference type="EMBL" id="WIXE01007902">
    <property type="protein sequence ID" value="KAK5979871.1"/>
    <property type="molecule type" value="Genomic_DNA"/>
</dbReference>
<evidence type="ECO:0000313" key="4">
    <source>
        <dbReference type="EMBL" id="KAK5979871.1"/>
    </source>
</evidence>
<evidence type="ECO:0000256" key="2">
    <source>
        <dbReference type="SAM" id="Phobius"/>
    </source>
</evidence>